<proteinExistence type="predicted"/>
<feature type="region of interest" description="Disordered" evidence="1">
    <location>
        <begin position="473"/>
        <end position="518"/>
    </location>
</feature>
<organism evidence="2 3">
    <name type="scientific">Lobosporangium transversale</name>
    <dbReference type="NCBI Taxonomy" id="64571"/>
    <lineage>
        <taxon>Eukaryota</taxon>
        <taxon>Fungi</taxon>
        <taxon>Fungi incertae sedis</taxon>
        <taxon>Mucoromycota</taxon>
        <taxon>Mortierellomycotina</taxon>
        <taxon>Mortierellomycetes</taxon>
        <taxon>Mortierellales</taxon>
        <taxon>Mortierellaceae</taxon>
        <taxon>Lobosporangium</taxon>
    </lineage>
</organism>
<feature type="region of interest" description="Disordered" evidence="1">
    <location>
        <begin position="24"/>
        <end position="54"/>
    </location>
</feature>
<dbReference type="InParanoid" id="A0A1Y2GZR7"/>
<feature type="compositionally biased region" description="Polar residues" evidence="1">
    <location>
        <begin position="473"/>
        <end position="501"/>
    </location>
</feature>
<accession>A0A1Y2GZR7</accession>
<feature type="compositionally biased region" description="Low complexity" evidence="1">
    <location>
        <begin position="397"/>
        <end position="409"/>
    </location>
</feature>
<feature type="region of interest" description="Disordered" evidence="1">
    <location>
        <begin position="242"/>
        <end position="267"/>
    </location>
</feature>
<feature type="compositionally biased region" description="Low complexity" evidence="1">
    <location>
        <begin position="165"/>
        <end position="179"/>
    </location>
</feature>
<name>A0A1Y2GZR7_9FUNG</name>
<protein>
    <submittedName>
        <fullName evidence="2">Uncharacterized protein</fullName>
    </submittedName>
</protein>
<sequence length="773" mass="83486">MAFSPSSTSYPYLSDPLSSFLSALQPGFPEPSSSHSSSSAIPIHLDGSGPQASKEVACNTQPDILSEKLTRKSVHLSKESQELLDPLSSIKDDNTSVIINENIRASEFSNLLGDNSCAVLSYTTSQQSAFLTSLGPLLWEADRLERLLGLNDQDIAVTGSPSAHQQQQQKQSLPQQPLQREQQNLNSIIPPFSIWKAESKKLSIKEEFVHPGFYFLSNNDQAEGQSSKPLACSPTFLKMPRKRSLREDGASSSSVYSPEGLGMSSRHDLSKPATVLTTAGISTPLQPWPPKTLSMPTAFSHTMNPSTSSHLVTSLVQQQQQQGVYSDISSTHPYMVAFSSPLRTSLHSDSRNHSHSHSHSHSQNQKYLSPSMQNGESVDYQQSPTITATANMIAAQEYPPSSAPQSQPQSRKRRTSKLKAESCSRSMSTYNQMLYKYSSHFPLSGIPPPLQQQHQSTHDFLYQQCSHPYLIQSHPQQQQRSYSFSPGSTPEPTKASNSQRVAPQCRRNPGEVPASTLPPDLHEVLLSLAQNASNNCGTGSHPATTRSNAETSRTIAKRQSEPAISYSHICPHSNDCSHLQNLSHSHTRSLVAAASPLPTPPAIPSLAGNRNDITSAVFKTQDKAISSSDVALKAKTGTEVAASEPGVGASINTTVVGQSKSIPLDNTLNDNNGNNDKQDLHVAATFVQSLSTVTTLDPTASKLIDQLLLQDYLRTAAPAIVASTATDLARCSSHHAKPRLPSPSPSLSPVHLHPTLKPSISSSTISPSTSLLC</sequence>
<feature type="region of interest" description="Disordered" evidence="1">
    <location>
        <begin position="397"/>
        <end position="424"/>
    </location>
</feature>
<keyword evidence="3" id="KW-1185">Reference proteome</keyword>
<dbReference type="RefSeq" id="XP_021885500.1">
    <property type="nucleotide sequence ID" value="XM_022029672.1"/>
</dbReference>
<reference evidence="2 3" key="1">
    <citation type="submission" date="2016-07" db="EMBL/GenBank/DDBJ databases">
        <title>Pervasive Adenine N6-methylation of Active Genes in Fungi.</title>
        <authorList>
            <consortium name="DOE Joint Genome Institute"/>
            <person name="Mondo S.J."/>
            <person name="Dannebaum R.O."/>
            <person name="Kuo R.C."/>
            <person name="Labutti K."/>
            <person name="Haridas S."/>
            <person name="Kuo A."/>
            <person name="Salamov A."/>
            <person name="Ahrendt S.R."/>
            <person name="Lipzen A."/>
            <person name="Sullivan W."/>
            <person name="Andreopoulos W.B."/>
            <person name="Clum A."/>
            <person name="Lindquist E."/>
            <person name="Daum C."/>
            <person name="Ramamoorthy G.K."/>
            <person name="Gryganskyi A."/>
            <person name="Culley D."/>
            <person name="Magnuson J.K."/>
            <person name="James T.Y."/>
            <person name="O'Malley M.A."/>
            <person name="Stajich J.E."/>
            <person name="Spatafora J.W."/>
            <person name="Visel A."/>
            <person name="Grigoriev I.V."/>
        </authorList>
    </citation>
    <scope>NUCLEOTIDE SEQUENCE [LARGE SCALE GENOMIC DNA]</scope>
    <source>
        <strain evidence="2 3">NRRL 3116</strain>
    </source>
</reference>
<feature type="region of interest" description="Disordered" evidence="1">
    <location>
        <begin position="532"/>
        <end position="556"/>
    </location>
</feature>
<comment type="caution">
    <text evidence="2">The sequence shown here is derived from an EMBL/GenBank/DDBJ whole genome shotgun (WGS) entry which is preliminary data.</text>
</comment>
<evidence type="ECO:0000256" key="1">
    <source>
        <dbReference type="SAM" id="MobiDB-lite"/>
    </source>
</evidence>
<feature type="compositionally biased region" description="Low complexity" evidence="1">
    <location>
        <begin position="747"/>
        <end position="773"/>
    </location>
</feature>
<feature type="region of interest" description="Disordered" evidence="1">
    <location>
        <begin position="156"/>
        <end position="179"/>
    </location>
</feature>
<dbReference type="EMBL" id="MCFF01000003">
    <property type="protein sequence ID" value="ORZ27797.1"/>
    <property type="molecule type" value="Genomic_DNA"/>
</dbReference>
<feature type="region of interest" description="Disordered" evidence="1">
    <location>
        <begin position="296"/>
        <end position="315"/>
    </location>
</feature>
<feature type="compositionally biased region" description="Polar residues" evidence="1">
    <location>
        <begin position="532"/>
        <end position="554"/>
    </location>
</feature>
<dbReference type="GeneID" id="33571515"/>
<feature type="region of interest" description="Disordered" evidence="1">
    <location>
        <begin position="733"/>
        <end position="773"/>
    </location>
</feature>
<dbReference type="OrthoDB" id="2429121at2759"/>
<feature type="region of interest" description="Disordered" evidence="1">
    <location>
        <begin position="345"/>
        <end position="380"/>
    </location>
</feature>
<feature type="compositionally biased region" description="Polar residues" evidence="1">
    <location>
        <begin position="363"/>
        <end position="380"/>
    </location>
</feature>
<evidence type="ECO:0000313" key="2">
    <source>
        <dbReference type="EMBL" id="ORZ27797.1"/>
    </source>
</evidence>
<dbReference type="AlphaFoldDB" id="A0A1Y2GZR7"/>
<evidence type="ECO:0000313" key="3">
    <source>
        <dbReference type="Proteomes" id="UP000193648"/>
    </source>
</evidence>
<dbReference type="Proteomes" id="UP000193648">
    <property type="component" value="Unassembled WGS sequence"/>
</dbReference>
<gene>
    <name evidence="2" type="ORF">BCR41DRAFT_418803</name>
</gene>